<evidence type="ECO:0000313" key="2">
    <source>
        <dbReference type="Proteomes" id="UP000094197"/>
    </source>
</evidence>
<protein>
    <submittedName>
        <fullName evidence="1">Uncharacterized protein</fullName>
    </submittedName>
</protein>
<organism evidence="1 2">
    <name type="scientific">Leptospira tipperaryensis</name>
    <dbReference type="NCBI Taxonomy" id="2564040"/>
    <lineage>
        <taxon>Bacteria</taxon>
        <taxon>Pseudomonadati</taxon>
        <taxon>Spirochaetota</taxon>
        <taxon>Spirochaetia</taxon>
        <taxon>Leptospirales</taxon>
        <taxon>Leptospiraceae</taxon>
        <taxon>Leptospira</taxon>
    </lineage>
</organism>
<dbReference type="AlphaFoldDB" id="A0A1D7UX11"/>
<dbReference type="KEGG" id="laj:A0128_09935"/>
<sequence>MKLSADFSAGNLRLFLGKDSELGQSALLNFSSDQRVKGLVVEIFPGGAWISFAGKKIKTSSDATPLFVGEILTLAVKSGKKGVELKIVEREWSGNESQFSKFQGIGMSVRDLSEKMALQNPSDNSVETSLLRVLKSYYPFIEWNLDLPHFRWELPEGNAEGTFDGKQEIKKFLFRIQTEKTGKTLVLFLWKETSSEDLQINATFDNFKMYLHACQNKEKFKRILNESSVSFQGYNIAYKPSLTQKEWNA</sequence>
<keyword evidence="2" id="KW-1185">Reference proteome</keyword>
<dbReference type="EMBL" id="CP015217">
    <property type="protein sequence ID" value="AOP34136.1"/>
    <property type="molecule type" value="Genomic_DNA"/>
</dbReference>
<name>A0A1D7UX11_9LEPT</name>
<evidence type="ECO:0000313" key="1">
    <source>
        <dbReference type="EMBL" id="AOP34136.1"/>
    </source>
</evidence>
<reference evidence="1 2" key="1">
    <citation type="submission" date="2016-04" db="EMBL/GenBank/DDBJ databases">
        <title>Complete genome seqeunce of Leptospira alstonii serovar Room22.</title>
        <authorList>
            <person name="Nally J.E."/>
            <person name="Bayles D.O."/>
            <person name="Hurley D."/>
            <person name="Fanning S."/>
            <person name="McMahon B.J."/>
            <person name="Arent Z."/>
        </authorList>
    </citation>
    <scope>NUCLEOTIDE SEQUENCE [LARGE SCALE GENOMIC DNA]</scope>
    <source>
        <strain evidence="1 2">GWTS #1</strain>
    </source>
</reference>
<dbReference type="Proteomes" id="UP000094197">
    <property type="component" value="Chromosome 1"/>
</dbReference>
<dbReference type="OrthoDB" id="341838at2"/>
<gene>
    <name evidence="1" type="ORF">A0128_09935</name>
</gene>
<proteinExistence type="predicted"/>
<dbReference type="RefSeq" id="WP_069607364.1">
    <property type="nucleotide sequence ID" value="NZ_CP015217.1"/>
</dbReference>
<accession>A0A1D7UX11</accession>